<evidence type="ECO:0000256" key="10">
    <source>
        <dbReference type="ARBA" id="ARBA00023264"/>
    </source>
</evidence>
<dbReference type="RefSeq" id="WP_216008699.1">
    <property type="nucleotide sequence ID" value="NZ_JAHKPV010000019.1"/>
</dbReference>
<keyword evidence="6 12" id="KW-0472">Membrane</keyword>
<evidence type="ECO:0000256" key="5">
    <source>
        <dbReference type="ARBA" id="ARBA00023098"/>
    </source>
</evidence>
<feature type="active site" description="Charge relay system; for autoendoproteolytic cleavage activity" evidence="12">
    <location>
        <position position="251"/>
    </location>
</feature>
<dbReference type="InterPro" id="IPR033178">
    <property type="entry name" value="PSD_type1_pro"/>
</dbReference>
<keyword evidence="3 12" id="KW-0444">Lipid biosynthesis</keyword>
<feature type="chain" id="PRO_5044921404" description="Phosphatidylserine decarboxylase beta chain" evidence="12">
    <location>
        <begin position="1"/>
        <end position="250"/>
    </location>
</feature>
<evidence type="ECO:0000256" key="8">
    <source>
        <dbReference type="ARBA" id="ARBA00023209"/>
    </source>
</evidence>
<comment type="function">
    <text evidence="12">Catalyzes the formation of phosphatidylethanolamine (PtdEtn) from phosphatidylserine (PtdSer).</text>
</comment>
<comment type="PTM">
    <text evidence="12">Is synthesized initially as an inactive proenzyme. Formation of the active enzyme involves a self-maturation process in which the active site pyruvoyl group is generated from an internal serine residue via an autocatalytic post-translational modification. Two non-identical subunits are generated from the proenzyme in this reaction, and the pyruvate is formed at the N-terminus of the alpha chain, which is derived from the carboxyl end of the proenzyme. The autoendoproteolytic cleavage occurs by a canonical serine protease mechanism, in which the side chain hydroxyl group of the serine supplies its oxygen atom to form the C-terminus of the beta chain, while the remainder of the serine residue undergoes an oxidative deamination to produce ammonia and the pyruvoyl prosthetic group on the alpha chain. During this reaction, the Ser that is part of the protease active site of the proenzyme becomes the pyruvoyl prosthetic group, which constitutes an essential element of the active site of the mature decarboxylase.</text>
</comment>
<evidence type="ECO:0000256" key="1">
    <source>
        <dbReference type="ARBA" id="ARBA00005189"/>
    </source>
</evidence>
<dbReference type="EC" id="4.1.1.65" evidence="12"/>
<evidence type="ECO:0000256" key="4">
    <source>
        <dbReference type="ARBA" id="ARBA00022793"/>
    </source>
</evidence>
<feature type="chain" id="PRO_5044921403" description="Phosphatidylserine decarboxylase alpha chain" evidence="12">
    <location>
        <begin position="251"/>
        <end position="286"/>
    </location>
</feature>
<feature type="active site" description="Schiff-base intermediate with substrate; via pyruvic acid; for decarboxylase activity" evidence="12">
    <location>
        <position position="251"/>
    </location>
</feature>
<keyword evidence="2 12" id="KW-1003">Cell membrane</keyword>
<keyword evidence="9 12" id="KW-0456">Lyase</keyword>
<comment type="catalytic activity">
    <reaction evidence="12">
        <text>a 1,2-diacyl-sn-glycero-3-phospho-L-serine + H(+) = a 1,2-diacyl-sn-glycero-3-phosphoethanolamine + CO2</text>
        <dbReference type="Rhea" id="RHEA:20828"/>
        <dbReference type="ChEBI" id="CHEBI:15378"/>
        <dbReference type="ChEBI" id="CHEBI:16526"/>
        <dbReference type="ChEBI" id="CHEBI:57262"/>
        <dbReference type="ChEBI" id="CHEBI:64612"/>
        <dbReference type="EC" id="4.1.1.65"/>
    </reaction>
</comment>
<evidence type="ECO:0000313" key="14">
    <source>
        <dbReference type="Proteomes" id="UP000753376"/>
    </source>
</evidence>
<evidence type="ECO:0000313" key="13">
    <source>
        <dbReference type="EMBL" id="MBU2874894.1"/>
    </source>
</evidence>
<keyword evidence="7 12" id="KW-0865">Zymogen</keyword>
<dbReference type="InterPro" id="IPR003817">
    <property type="entry name" value="PS_Dcarbxylase"/>
</dbReference>
<dbReference type="PANTHER" id="PTHR10067">
    <property type="entry name" value="PHOSPHATIDYLSERINE DECARBOXYLASE"/>
    <property type="match status" value="1"/>
</dbReference>
<evidence type="ECO:0000256" key="6">
    <source>
        <dbReference type="ARBA" id="ARBA00023136"/>
    </source>
</evidence>
<dbReference type="HAMAP" id="MF_00662">
    <property type="entry name" value="PS_decarb_PSD_B_type1"/>
    <property type="match status" value="1"/>
</dbReference>
<comment type="subunit">
    <text evidence="12">Heterodimer of a large membrane-associated beta subunit and a small pyruvoyl-containing alpha subunit.</text>
</comment>
<name>A0ABS6ADE3_9GAMM</name>
<comment type="similarity">
    <text evidence="12">Belongs to the phosphatidylserine decarboxylase family. PSD-B subfamily. Prokaryotic type I sub-subfamily.</text>
</comment>
<keyword evidence="5 12" id="KW-0443">Lipid metabolism</keyword>
<gene>
    <name evidence="12 13" type="primary">psd</name>
    <name evidence="13" type="ORF">KO508_12870</name>
</gene>
<dbReference type="EMBL" id="JAHKPV010000019">
    <property type="protein sequence ID" value="MBU2874894.1"/>
    <property type="molecule type" value="Genomic_DNA"/>
</dbReference>
<dbReference type="InterPro" id="IPR033177">
    <property type="entry name" value="PSD-B"/>
</dbReference>
<dbReference type="Proteomes" id="UP000753376">
    <property type="component" value="Unassembled WGS sequence"/>
</dbReference>
<feature type="site" description="Cleavage (non-hydrolytic); by autocatalysis" evidence="12">
    <location>
        <begin position="250"/>
        <end position="251"/>
    </location>
</feature>
<keyword evidence="8 12" id="KW-0594">Phospholipid biosynthesis</keyword>
<keyword evidence="10 12" id="KW-1208">Phospholipid metabolism</keyword>
<evidence type="ECO:0000256" key="2">
    <source>
        <dbReference type="ARBA" id="ARBA00022475"/>
    </source>
</evidence>
<sequence>MFDKLFILSQYVTPQLAVSRAAGRLADNDRNPALKNRVIKWFVNRYGVNMSEAAEADPTAYPSFNAFFTRALKPGVRPIAEGDDIFVSPVDGAISQIGQVAGGRIFQAKGQSFSLLELLGGDTQRAATFSDGEFSTIYLAPKDYHRIHMPMAGTLREMIYVPGKLFSVNPVTAANVPNLFARNERVICIFDTAAGPMALVLVGAMIVGSVETPWAGVVAPNSSGVNAISYEGESAISFAKGEEMGRFRLGSTVVMVMPKGRVRWDANQVAEKVVRMGEAFGKLSAE</sequence>
<evidence type="ECO:0000256" key="11">
    <source>
        <dbReference type="ARBA" id="ARBA00023317"/>
    </source>
</evidence>
<dbReference type="Pfam" id="PF02666">
    <property type="entry name" value="PS_Dcarbxylase"/>
    <property type="match status" value="1"/>
</dbReference>
<comment type="cofactor">
    <cofactor evidence="12">
        <name>pyruvate</name>
        <dbReference type="ChEBI" id="CHEBI:15361"/>
    </cofactor>
    <text evidence="12">Binds 1 pyruvoyl group covalently per subunit.</text>
</comment>
<feature type="active site" description="Charge relay system; for autoendoproteolytic cleavage activity" evidence="12">
    <location>
        <position position="148"/>
    </location>
</feature>
<evidence type="ECO:0000256" key="9">
    <source>
        <dbReference type="ARBA" id="ARBA00023239"/>
    </source>
</evidence>
<evidence type="ECO:0000256" key="3">
    <source>
        <dbReference type="ARBA" id="ARBA00022516"/>
    </source>
</evidence>
<keyword evidence="11 12" id="KW-0670">Pyruvate</keyword>
<feature type="modified residue" description="Pyruvic acid (Ser); by autocatalysis" evidence="12">
    <location>
        <position position="251"/>
    </location>
</feature>
<evidence type="ECO:0000256" key="12">
    <source>
        <dbReference type="HAMAP-Rule" id="MF_00662"/>
    </source>
</evidence>
<evidence type="ECO:0000256" key="7">
    <source>
        <dbReference type="ARBA" id="ARBA00023145"/>
    </source>
</evidence>
<comment type="subcellular location">
    <subcellularLocation>
        <location evidence="12">Cell membrane</location>
        <topology evidence="12">Peripheral membrane protein</topology>
    </subcellularLocation>
</comment>
<organism evidence="13 14">
    <name type="scientific">Marinobacter salexigens</name>
    <dbReference type="NCBI Taxonomy" id="1925763"/>
    <lineage>
        <taxon>Bacteria</taxon>
        <taxon>Pseudomonadati</taxon>
        <taxon>Pseudomonadota</taxon>
        <taxon>Gammaproteobacteria</taxon>
        <taxon>Pseudomonadales</taxon>
        <taxon>Marinobacteraceae</taxon>
        <taxon>Marinobacter</taxon>
    </lineage>
</organism>
<feature type="active site" description="Charge relay system; for autoendoproteolytic cleavage activity" evidence="12">
    <location>
        <position position="91"/>
    </location>
</feature>
<dbReference type="NCBIfam" id="TIGR00163">
    <property type="entry name" value="PS_decarb"/>
    <property type="match status" value="1"/>
</dbReference>
<dbReference type="GO" id="GO:0004609">
    <property type="term" value="F:phosphatidylserine decarboxylase activity"/>
    <property type="evidence" value="ECO:0007669"/>
    <property type="project" value="UniProtKB-EC"/>
</dbReference>
<comment type="pathway">
    <text evidence="1">Lipid metabolism.</text>
</comment>
<keyword evidence="4 12" id="KW-0210">Decarboxylase</keyword>
<comment type="pathway">
    <text evidence="12">Phospholipid metabolism; phosphatidylethanolamine biosynthesis; phosphatidylethanolamine from CDP-diacylglycerol: step 2/2.</text>
</comment>
<protein>
    <recommendedName>
        <fullName evidence="12">Phosphatidylserine decarboxylase proenzyme</fullName>
        <ecNumber evidence="12">4.1.1.65</ecNumber>
    </recommendedName>
    <component>
        <recommendedName>
            <fullName evidence="12">Phosphatidylserine decarboxylase alpha chain</fullName>
        </recommendedName>
    </component>
    <component>
        <recommendedName>
            <fullName evidence="12">Phosphatidylserine decarboxylase beta chain</fullName>
        </recommendedName>
    </component>
</protein>
<reference evidence="13 14" key="1">
    <citation type="submission" date="2021-05" db="EMBL/GenBank/DDBJ databases">
        <title>Draft genomes of bacteria isolated from model marine particles.</title>
        <authorList>
            <person name="Datta M.S."/>
            <person name="Schwartzman J.A."/>
            <person name="Enke T.N."/>
            <person name="Saavedra J."/>
            <person name="Cermak N."/>
            <person name="Cordero O.X."/>
        </authorList>
    </citation>
    <scope>NUCLEOTIDE SEQUENCE [LARGE SCALE GENOMIC DNA]</scope>
    <source>
        <strain evidence="13 14">D2M19</strain>
    </source>
</reference>
<dbReference type="PANTHER" id="PTHR10067:SF6">
    <property type="entry name" value="PHOSPHATIDYLSERINE DECARBOXYLASE PROENZYME, MITOCHONDRIAL"/>
    <property type="match status" value="1"/>
</dbReference>
<proteinExistence type="inferred from homology"/>
<keyword evidence="14" id="KW-1185">Reference proteome</keyword>
<comment type="caution">
    <text evidence="13">The sequence shown here is derived from an EMBL/GenBank/DDBJ whole genome shotgun (WGS) entry which is preliminary data.</text>
</comment>
<accession>A0ABS6ADE3</accession>